<evidence type="ECO:0000256" key="7">
    <source>
        <dbReference type="ARBA" id="ARBA00022801"/>
    </source>
</evidence>
<keyword evidence="6" id="KW-0479">Metal-binding</keyword>
<protein>
    <recommendedName>
        <fullName evidence="5">Adenosine deaminase</fullName>
        <ecNumber evidence="4">3.5.4.4</ecNumber>
    </recommendedName>
</protein>
<dbReference type="SUPFAM" id="SSF51556">
    <property type="entry name" value="Metallo-dependent hydrolases"/>
    <property type="match status" value="1"/>
</dbReference>
<dbReference type="InterPro" id="IPR006330">
    <property type="entry name" value="Ado/ade_deaminase"/>
</dbReference>
<dbReference type="Gene3D" id="3.20.20.140">
    <property type="entry name" value="Metal-dependent hydrolases"/>
    <property type="match status" value="1"/>
</dbReference>
<dbReference type="GO" id="GO:0005829">
    <property type="term" value="C:cytosol"/>
    <property type="evidence" value="ECO:0007669"/>
    <property type="project" value="TreeGrafter"/>
</dbReference>
<keyword evidence="7" id="KW-0378">Hydrolase</keyword>
<dbReference type="GO" id="GO:0046872">
    <property type="term" value="F:metal ion binding"/>
    <property type="evidence" value="ECO:0007669"/>
    <property type="project" value="UniProtKB-KW"/>
</dbReference>
<accession>A0A7E4VXE3</accession>
<comment type="similarity">
    <text evidence="3">Belongs to the metallo-dependent hydrolases superfamily. Adenosine and AMP deaminases family.</text>
</comment>
<evidence type="ECO:0000313" key="11">
    <source>
        <dbReference type="WBParaSite" id="Pan_g4608.t1"/>
    </source>
</evidence>
<reference evidence="11" key="2">
    <citation type="submission" date="2020-10" db="UniProtKB">
        <authorList>
            <consortium name="WormBaseParasite"/>
        </authorList>
    </citation>
    <scope>IDENTIFICATION</scope>
</reference>
<dbReference type="InterPro" id="IPR001365">
    <property type="entry name" value="A_deaminase_dom"/>
</dbReference>
<reference evidence="10" key="1">
    <citation type="journal article" date="2013" name="Genetics">
        <title>The draft genome and transcriptome of Panagrellus redivivus are shaped by the harsh demands of a free-living lifestyle.</title>
        <authorList>
            <person name="Srinivasan J."/>
            <person name="Dillman A.R."/>
            <person name="Macchietto M.G."/>
            <person name="Heikkinen L."/>
            <person name="Lakso M."/>
            <person name="Fracchia K.M."/>
            <person name="Antoshechkin I."/>
            <person name="Mortazavi A."/>
            <person name="Wong G."/>
            <person name="Sternberg P.W."/>
        </authorList>
    </citation>
    <scope>NUCLEOTIDE SEQUENCE [LARGE SCALE GENOMIC DNA]</scope>
    <source>
        <strain evidence="10">MT8872</strain>
    </source>
</reference>
<dbReference type="InterPro" id="IPR032466">
    <property type="entry name" value="Metal_Hydrolase"/>
</dbReference>
<dbReference type="GO" id="GO:0004000">
    <property type="term" value="F:adenosine deaminase activity"/>
    <property type="evidence" value="ECO:0007669"/>
    <property type="project" value="TreeGrafter"/>
</dbReference>
<evidence type="ECO:0000256" key="2">
    <source>
        <dbReference type="ARBA" id="ARBA00004296"/>
    </source>
</evidence>
<evidence type="ECO:0000313" key="10">
    <source>
        <dbReference type="Proteomes" id="UP000492821"/>
    </source>
</evidence>
<dbReference type="PANTHER" id="PTHR11409:SF43">
    <property type="entry name" value="ADENOSINE DEAMINASE"/>
    <property type="match status" value="1"/>
</dbReference>
<evidence type="ECO:0000256" key="8">
    <source>
        <dbReference type="ARBA" id="ARBA00022833"/>
    </source>
</evidence>
<evidence type="ECO:0000256" key="1">
    <source>
        <dbReference type="ARBA" id="ARBA00001947"/>
    </source>
</evidence>
<dbReference type="PROSITE" id="PS00485">
    <property type="entry name" value="A_DEAMINASE"/>
    <property type="match status" value="1"/>
</dbReference>
<comment type="cofactor">
    <cofactor evidence="1">
        <name>Zn(2+)</name>
        <dbReference type="ChEBI" id="CHEBI:29105"/>
    </cofactor>
</comment>
<keyword evidence="8" id="KW-0862">Zinc</keyword>
<dbReference type="AlphaFoldDB" id="A0A7E4VXE3"/>
<dbReference type="PANTHER" id="PTHR11409">
    <property type="entry name" value="ADENOSINE DEAMINASE"/>
    <property type="match status" value="1"/>
</dbReference>
<dbReference type="GO" id="GO:0060169">
    <property type="term" value="P:negative regulation of adenosine receptor signaling pathway"/>
    <property type="evidence" value="ECO:0007669"/>
    <property type="project" value="TreeGrafter"/>
</dbReference>
<comment type="subcellular location">
    <subcellularLocation>
        <location evidence="2">Cell membrane</location>
        <topology evidence="2">Peripheral membrane protein</topology>
        <orientation evidence="2">Extracellular side</orientation>
    </subcellularLocation>
</comment>
<dbReference type="Pfam" id="PF00962">
    <property type="entry name" value="A_deaminase"/>
    <property type="match status" value="1"/>
</dbReference>
<dbReference type="GO" id="GO:0009897">
    <property type="term" value="C:external side of plasma membrane"/>
    <property type="evidence" value="ECO:0007669"/>
    <property type="project" value="TreeGrafter"/>
</dbReference>
<evidence type="ECO:0000259" key="9">
    <source>
        <dbReference type="Pfam" id="PF00962"/>
    </source>
</evidence>
<dbReference type="GO" id="GO:0009168">
    <property type="term" value="P:purine ribonucleoside monophosphate biosynthetic process"/>
    <property type="evidence" value="ECO:0007669"/>
    <property type="project" value="InterPro"/>
</dbReference>
<evidence type="ECO:0000256" key="3">
    <source>
        <dbReference type="ARBA" id="ARBA00006676"/>
    </source>
</evidence>
<dbReference type="GO" id="GO:0046103">
    <property type="term" value="P:inosine biosynthetic process"/>
    <property type="evidence" value="ECO:0007669"/>
    <property type="project" value="TreeGrafter"/>
</dbReference>
<dbReference type="GO" id="GO:0006154">
    <property type="term" value="P:adenosine catabolic process"/>
    <property type="evidence" value="ECO:0007669"/>
    <property type="project" value="TreeGrafter"/>
</dbReference>
<keyword evidence="10" id="KW-1185">Reference proteome</keyword>
<feature type="domain" description="Adenosine deaminase" evidence="9">
    <location>
        <begin position="4"/>
        <end position="77"/>
    </location>
</feature>
<dbReference type="WBParaSite" id="Pan_g4608.t1">
    <property type="protein sequence ID" value="Pan_g4608.t1"/>
    <property type="gene ID" value="Pan_g4608"/>
</dbReference>
<dbReference type="GO" id="GO:0043103">
    <property type="term" value="P:hypoxanthine salvage"/>
    <property type="evidence" value="ECO:0007669"/>
    <property type="project" value="TreeGrafter"/>
</dbReference>
<dbReference type="Proteomes" id="UP000492821">
    <property type="component" value="Unassembled WGS sequence"/>
</dbReference>
<evidence type="ECO:0000256" key="6">
    <source>
        <dbReference type="ARBA" id="ARBA00022723"/>
    </source>
</evidence>
<name>A0A7E4VXE3_PANRE</name>
<dbReference type="EC" id="3.5.4.4" evidence="4"/>
<evidence type="ECO:0000256" key="4">
    <source>
        <dbReference type="ARBA" id="ARBA00012784"/>
    </source>
</evidence>
<evidence type="ECO:0000256" key="5">
    <source>
        <dbReference type="ARBA" id="ARBA00018099"/>
    </source>
</evidence>
<proteinExistence type="inferred from homology"/>
<sequence length="94" mass="10851">MTKDFKKHAIKRWAEDDVNFSLNTDDPSLFDTDMNKELVFGEDKFEMDLNQLWLSQLNAAKSSFLPADLKEQLIVRIKIGHPSLAYLNIIGTHQ</sequence>
<organism evidence="10 11">
    <name type="scientific">Panagrellus redivivus</name>
    <name type="common">Microworm</name>
    <dbReference type="NCBI Taxonomy" id="6233"/>
    <lineage>
        <taxon>Eukaryota</taxon>
        <taxon>Metazoa</taxon>
        <taxon>Ecdysozoa</taxon>
        <taxon>Nematoda</taxon>
        <taxon>Chromadorea</taxon>
        <taxon>Rhabditida</taxon>
        <taxon>Tylenchina</taxon>
        <taxon>Panagrolaimomorpha</taxon>
        <taxon>Panagrolaimoidea</taxon>
        <taxon>Panagrolaimidae</taxon>
        <taxon>Panagrellus</taxon>
    </lineage>
</organism>
<dbReference type="InterPro" id="IPR006650">
    <property type="entry name" value="A/AMP_deam_AS"/>
</dbReference>